<organism evidence="1 2">
    <name type="scientific">Artemia franciscana</name>
    <name type="common">Brine shrimp</name>
    <name type="synonym">Artemia sanfranciscana</name>
    <dbReference type="NCBI Taxonomy" id="6661"/>
    <lineage>
        <taxon>Eukaryota</taxon>
        <taxon>Metazoa</taxon>
        <taxon>Ecdysozoa</taxon>
        <taxon>Arthropoda</taxon>
        <taxon>Crustacea</taxon>
        <taxon>Branchiopoda</taxon>
        <taxon>Anostraca</taxon>
        <taxon>Artemiidae</taxon>
        <taxon>Artemia</taxon>
    </lineage>
</organism>
<proteinExistence type="predicted"/>
<protein>
    <submittedName>
        <fullName evidence="1">Uncharacterized protein</fullName>
    </submittedName>
</protein>
<comment type="caution">
    <text evidence="1">The sequence shown here is derived from an EMBL/GenBank/DDBJ whole genome shotgun (WGS) entry which is preliminary data.</text>
</comment>
<accession>A0AA88L5Y6</accession>
<gene>
    <name evidence="1" type="ORF">QYM36_012986</name>
</gene>
<evidence type="ECO:0000313" key="1">
    <source>
        <dbReference type="EMBL" id="KAK2709170.1"/>
    </source>
</evidence>
<name>A0AA88L5Y6_ARTSF</name>
<reference evidence="1" key="1">
    <citation type="submission" date="2023-07" db="EMBL/GenBank/DDBJ databases">
        <title>Chromosome-level genome assembly of Artemia franciscana.</title>
        <authorList>
            <person name="Jo E."/>
        </authorList>
    </citation>
    <scope>NUCLEOTIDE SEQUENCE</scope>
    <source>
        <tissue evidence="1">Whole body</tissue>
    </source>
</reference>
<dbReference type="AlphaFoldDB" id="A0AA88L5Y6"/>
<keyword evidence="2" id="KW-1185">Reference proteome</keyword>
<evidence type="ECO:0000313" key="2">
    <source>
        <dbReference type="Proteomes" id="UP001187531"/>
    </source>
</evidence>
<dbReference type="Proteomes" id="UP001187531">
    <property type="component" value="Unassembled WGS sequence"/>
</dbReference>
<dbReference type="EMBL" id="JAVRJZ010000017">
    <property type="protein sequence ID" value="KAK2709170.1"/>
    <property type="molecule type" value="Genomic_DNA"/>
</dbReference>
<sequence length="114" mass="13170">MSIKTCIVNIKNESVFGDYECKATNTYGTLERVVVLEMVSKPQPPTFKVKAVRSTHVYLEIYDYEMVADQGLDRSGPMYLEVTGHKIQYKTEKQEWNKAQEMIVDKGDFFNSFV</sequence>